<evidence type="ECO:0000259" key="2">
    <source>
        <dbReference type="Pfam" id="PF04149"/>
    </source>
</evidence>
<name>A0A7W7LK35_9ACTN</name>
<feature type="region of interest" description="Disordered" evidence="1">
    <location>
        <begin position="1"/>
        <end position="30"/>
    </location>
</feature>
<sequence length="66" mass="7205">MGSEHRISTWRKSSYSGAGDGQGGDNCLEVNDTRPHVVYVRDSKNPQGPALALPARTWAAFVDSMR</sequence>
<keyword evidence="4" id="KW-1185">Reference proteome</keyword>
<accession>A0A7W7LK35</accession>
<dbReference type="EMBL" id="JACHJH010000001">
    <property type="protein sequence ID" value="MBB4891675.1"/>
    <property type="molecule type" value="Genomic_DNA"/>
</dbReference>
<gene>
    <name evidence="3" type="ORF">FHS39_000675</name>
</gene>
<dbReference type="AlphaFoldDB" id="A0A7W7LK35"/>
<proteinExistence type="predicted"/>
<evidence type="ECO:0000313" key="4">
    <source>
        <dbReference type="Proteomes" id="UP000556084"/>
    </source>
</evidence>
<protein>
    <recommendedName>
        <fullName evidence="2">DUF397 domain-containing protein</fullName>
    </recommendedName>
</protein>
<organism evidence="3 4">
    <name type="scientific">Streptomyces olivoverticillatus</name>
    <dbReference type="NCBI Taxonomy" id="66427"/>
    <lineage>
        <taxon>Bacteria</taxon>
        <taxon>Bacillati</taxon>
        <taxon>Actinomycetota</taxon>
        <taxon>Actinomycetes</taxon>
        <taxon>Kitasatosporales</taxon>
        <taxon>Streptomycetaceae</taxon>
        <taxon>Streptomyces</taxon>
    </lineage>
</organism>
<dbReference type="Pfam" id="PF04149">
    <property type="entry name" value="DUF397"/>
    <property type="match status" value="1"/>
</dbReference>
<evidence type="ECO:0000256" key="1">
    <source>
        <dbReference type="SAM" id="MobiDB-lite"/>
    </source>
</evidence>
<feature type="domain" description="DUF397" evidence="2">
    <location>
        <begin position="9"/>
        <end position="66"/>
    </location>
</feature>
<dbReference type="Proteomes" id="UP000556084">
    <property type="component" value="Unassembled WGS sequence"/>
</dbReference>
<dbReference type="InterPro" id="IPR007278">
    <property type="entry name" value="DUF397"/>
</dbReference>
<reference evidence="3 4" key="1">
    <citation type="submission" date="2020-08" db="EMBL/GenBank/DDBJ databases">
        <title>Genomic Encyclopedia of Type Strains, Phase III (KMG-III): the genomes of soil and plant-associated and newly described type strains.</title>
        <authorList>
            <person name="Whitman W."/>
        </authorList>
    </citation>
    <scope>NUCLEOTIDE SEQUENCE [LARGE SCALE GENOMIC DNA]</scope>
    <source>
        <strain evidence="3 4">CECT 3266</strain>
    </source>
</reference>
<evidence type="ECO:0000313" key="3">
    <source>
        <dbReference type="EMBL" id="MBB4891675.1"/>
    </source>
</evidence>
<dbReference type="RefSeq" id="WP_184346207.1">
    <property type="nucleotide sequence ID" value="NZ_JACHJH010000001.1"/>
</dbReference>
<comment type="caution">
    <text evidence="3">The sequence shown here is derived from an EMBL/GenBank/DDBJ whole genome shotgun (WGS) entry which is preliminary data.</text>
</comment>